<evidence type="ECO:0000256" key="1">
    <source>
        <dbReference type="ARBA" id="ARBA00023015"/>
    </source>
</evidence>
<dbReference type="PANTHER" id="PTHR47504">
    <property type="entry name" value="RIGHT ORIGIN-BINDING PROTEIN"/>
    <property type="match status" value="1"/>
</dbReference>
<organism evidence="5 6">
    <name type="scientific">Rhizobium etli bv. mimosae str. IE4771</name>
    <dbReference type="NCBI Taxonomy" id="1432050"/>
    <lineage>
        <taxon>Bacteria</taxon>
        <taxon>Pseudomonadati</taxon>
        <taxon>Pseudomonadota</taxon>
        <taxon>Alphaproteobacteria</taxon>
        <taxon>Hyphomicrobiales</taxon>
        <taxon>Rhizobiaceae</taxon>
        <taxon>Rhizobium/Agrobacterium group</taxon>
        <taxon>Rhizobium</taxon>
    </lineage>
</organism>
<dbReference type="PROSITE" id="PS00041">
    <property type="entry name" value="HTH_ARAC_FAMILY_1"/>
    <property type="match status" value="1"/>
</dbReference>
<dbReference type="InterPro" id="IPR050959">
    <property type="entry name" value="MarA-like"/>
</dbReference>
<proteinExistence type="predicted"/>
<dbReference type="OrthoDB" id="282744at2"/>
<dbReference type="SMART" id="SM00871">
    <property type="entry name" value="AraC_E_bind"/>
    <property type="match status" value="1"/>
</dbReference>
<keyword evidence="3" id="KW-0804">Transcription</keyword>
<dbReference type="PANTHER" id="PTHR47504:SF5">
    <property type="entry name" value="RIGHT ORIGIN-BINDING PROTEIN"/>
    <property type="match status" value="1"/>
</dbReference>
<evidence type="ECO:0000256" key="2">
    <source>
        <dbReference type="ARBA" id="ARBA00023125"/>
    </source>
</evidence>
<dbReference type="InterPro" id="IPR011256">
    <property type="entry name" value="Reg_factor_effector_dom_sf"/>
</dbReference>
<keyword evidence="1" id="KW-0805">Transcription regulation</keyword>
<dbReference type="SUPFAM" id="SSF55136">
    <property type="entry name" value="Probable bacterial effector-binding domain"/>
    <property type="match status" value="1"/>
</dbReference>
<protein>
    <submittedName>
        <fullName evidence="5">AraC family transcriptional regulator protein</fullName>
    </submittedName>
</protein>
<evidence type="ECO:0000313" key="5">
    <source>
        <dbReference type="EMBL" id="AIC29042.1"/>
    </source>
</evidence>
<dbReference type="GO" id="GO:0043565">
    <property type="term" value="F:sequence-specific DNA binding"/>
    <property type="evidence" value="ECO:0007669"/>
    <property type="project" value="InterPro"/>
</dbReference>
<sequence>MSAIARAIWFIESHFESDISLEEISEAAGLSRYHLSRVFGLVTGHSISGYIRGRRLSRAVPDLVSGSSTILEVALCAGYGSHEAFTRAFRDQFGMTPDAVRRQGHTRNLVLLEPIRMDPAHLSDLEAPRFETLQPLLLAGLEETYPYGGNAAIPSLWQKFNAHFGHISGQKGNVAYGICTHIDGEAEKFRYMAAVEISDAGDLPADFATLKLPGQRYVVFNHRGHVSGISATMNRIFGTWWPTSGLEHGETPDMFERYDERFDPYTGTGVTEIWLPIRA</sequence>
<dbReference type="GO" id="GO:0003700">
    <property type="term" value="F:DNA-binding transcription factor activity"/>
    <property type="evidence" value="ECO:0007669"/>
    <property type="project" value="InterPro"/>
</dbReference>
<dbReference type="KEGG" id="rei:IE4771_CH03980"/>
<dbReference type="Gene3D" id="1.10.10.60">
    <property type="entry name" value="Homeodomain-like"/>
    <property type="match status" value="2"/>
</dbReference>
<dbReference type="Pfam" id="PF06445">
    <property type="entry name" value="GyrI-like"/>
    <property type="match status" value="1"/>
</dbReference>
<name>A0A060I599_RHIET</name>
<dbReference type="InterPro" id="IPR010499">
    <property type="entry name" value="AraC_E-bd"/>
</dbReference>
<dbReference type="InterPro" id="IPR018060">
    <property type="entry name" value="HTH_AraC"/>
</dbReference>
<dbReference type="InterPro" id="IPR020449">
    <property type="entry name" value="Tscrpt_reg_AraC-type_HTH"/>
</dbReference>
<dbReference type="PROSITE" id="PS01124">
    <property type="entry name" value="HTH_ARAC_FAMILY_2"/>
    <property type="match status" value="1"/>
</dbReference>
<dbReference type="Proteomes" id="UP000027180">
    <property type="component" value="Chromosome"/>
</dbReference>
<dbReference type="SUPFAM" id="SSF46689">
    <property type="entry name" value="Homeodomain-like"/>
    <property type="match status" value="2"/>
</dbReference>
<evidence type="ECO:0000256" key="3">
    <source>
        <dbReference type="ARBA" id="ARBA00023163"/>
    </source>
</evidence>
<dbReference type="Gene3D" id="3.20.80.10">
    <property type="entry name" value="Regulatory factor, effector binding domain"/>
    <property type="match status" value="1"/>
</dbReference>
<dbReference type="InterPro" id="IPR009057">
    <property type="entry name" value="Homeodomain-like_sf"/>
</dbReference>
<evidence type="ECO:0000259" key="4">
    <source>
        <dbReference type="PROSITE" id="PS01124"/>
    </source>
</evidence>
<dbReference type="EMBL" id="CP006986">
    <property type="protein sequence ID" value="AIC29042.1"/>
    <property type="molecule type" value="Genomic_DNA"/>
</dbReference>
<dbReference type="RefSeq" id="WP_038691408.1">
    <property type="nucleotide sequence ID" value="NZ_CP006986.1"/>
</dbReference>
<accession>A0A060I599</accession>
<dbReference type="InterPro" id="IPR018062">
    <property type="entry name" value="HTH_AraC-typ_CS"/>
</dbReference>
<dbReference type="AlphaFoldDB" id="A0A060I599"/>
<dbReference type="InterPro" id="IPR029442">
    <property type="entry name" value="GyrI-like"/>
</dbReference>
<dbReference type="SMART" id="SM00342">
    <property type="entry name" value="HTH_ARAC"/>
    <property type="match status" value="1"/>
</dbReference>
<dbReference type="HOGENOM" id="CLU_000445_81_1_5"/>
<evidence type="ECO:0000313" key="6">
    <source>
        <dbReference type="Proteomes" id="UP000027180"/>
    </source>
</evidence>
<dbReference type="PRINTS" id="PR00032">
    <property type="entry name" value="HTHARAC"/>
</dbReference>
<keyword evidence="2" id="KW-0238">DNA-binding</keyword>
<reference evidence="5 6" key="1">
    <citation type="submission" date="2013-12" db="EMBL/GenBank/DDBJ databases">
        <title>Complete genome sequence of Rhizobium etli bv. mimosae IE4771.</title>
        <authorList>
            <person name="Bustos P."/>
            <person name="Santamaria R.I."/>
            <person name="Lozano L."/>
            <person name="Ormeno-Orrillo E."/>
            <person name="Rogel M.A."/>
            <person name="Romero D."/>
            <person name="Cevallos M.A."/>
            <person name="Martinez-Romero E."/>
            <person name="Gonzalez V."/>
        </authorList>
    </citation>
    <scope>NUCLEOTIDE SEQUENCE [LARGE SCALE GENOMIC DNA]</scope>
    <source>
        <strain evidence="5 6">IE4771</strain>
    </source>
</reference>
<feature type="domain" description="HTH araC/xylS-type" evidence="4">
    <location>
        <begin position="5"/>
        <end position="103"/>
    </location>
</feature>
<gene>
    <name evidence="5" type="ORF">IE4771_CH03980</name>
</gene>
<dbReference type="Pfam" id="PF12833">
    <property type="entry name" value="HTH_18"/>
    <property type="match status" value="1"/>
</dbReference>